<proteinExistence type="predicted"/>
<evidence type="ECO:0000313" key="3">
    <source>
        <dbReference type="EMBL" id="MBI3013565.1"/>
    </source>
</evidence>
<keyword evidence="1" id="KW-0963">Cytoplasm</keyword>
<keyword evidence="2" id="KW-0501">Molybdenum cofactor biosynthesis</keyword>
<dbReference type="AlphaFoldDB" id="A0A932GMH3"/>
<dbReference type="PANTHER" id="PTHR30592:SF1">
    <property type="entry name" value="SULFUR CARRIER PROTEIN FDHD"/>
    <property type="match status" value="1"/>
</dbReference>
<evidence type="ECO:0000313" key="4">
    <source>
        <dbReference type="Proteomes" id="UP000741360"/>
    </source>
</evidence>
<comment type="caution">
    <text evidence="3">The sequence shown here is derived from an EMBL/GenBank/DDBJ whole genome shotgun (WGS) entry which is preliminary data.</text>
</comment>
<evidence type="ECO:0000256" key="2">
    <source>
        <dbReference type="ARBA" id="ARBA00023150"/>
    </source>
</evidence>
<feature type="non-terminal residue" evidence="3">
    <location>
        <position position="239"/>
    </location>
</feature>
<dbReference type="Gene3D" id="3.40.140.10">
    <property type="entry name" value="Cytidine Deaminase, domain 2"/>
    <property type="match status" value="1"/>
</dbReference>
<dbReference type="Proteomes" id="UP000741360">
    <property type="component" value="Unassembled WGS sequence"/>
</dbReference>
<protein>
    <submittedName>
        <fullName evidence="3">Formate dehydrogenase accessory sulfurtransferase FdhD</fullName>
    </submittedName>
</protein>
<accession>A0A932GMH3</accession>
<dbReference type="InterPro" id="IPR003786">
    <property type="entry name" value="FdhD"/>
</dbReference>
<evidence type="ECO:0000256" key="1">
    <source>
        <dbReference type="ARBA" id="ARBA00022490"/>
    </source>
</evidence>
<dbReference type="InterPro" id="IPR016193">
    <property type="entry name" value="Cytidine_deaminase-like"/>
</dbReference>
<name>A0A932GMH3_UNCTE</name>
<organism evidence="3 4">
    <name type="scientific">Tectimicrobiota bacterium</name>
    <dbReference type="NCBI Taxonomy" id="2528274"/>
    <lineage>
        <taxon>Bacteria</taxon>
        <taxon>Pseudomonadati</taxon>
        <taxon>Nitrospinota/Tectimicrobiota group</taxon>
        <taxon>Candidatus Tectimicrobiota</taxon>
    </lineage>
</organism>
<dbReference type="PANTHER" id="PTHR30592">
    <property type="entry name" value="FORMATE DEHYDROGENASE"/>
    <property type="match status" value="1"/>
</dbReference>
<reference evidence="3" key="1">
    <citation type="submission" date="2020-07" db="EMBL/GenBank/DDBJ databases">
        <title>Huge and variable diversity of episymbiotic CPR bacteria and DPANN archaea in groundwater ecosystems.</title>
        <authorList>
            <person name="He C.Y."/>
            <person name="Keren R."/>
            <person name="Whittaker M."/>
            <person name="Farag I.F."/>
            <person name="Doudna J."/>
            <person name="Cate J.H.D."/>
            <person name="Banfield J.F."/>
        </authorList>
    </citation>
    <scope>NUCLEOTIDE SEQUENCE</scope>
    <source>
        <strain evidence="3">NC_groundwater_717_Ag_S-0.2um_59_8</strain>
    </source>
</reference>
<dbReference type="NCBIfam" id="TIGR00129">
    <property type="entry name" value="fdhD_narQ"/>
    <property type="match status" value="1"/>
</dbReference>
<dbReference type="PIRSF" id="PIRSF015626">
    <property type="entry name" value="FdhD"/>
    <property type="match status" value="1"/>
</dbReference>
<dbReference type="EMBL" id="JACPSX010000007">
    <property type="protein sequence ID" value="MBI3013565.1"/>
    <property type="molecule type" value="Genomic_DNA"/>
</dbReference>
<gene>
    <name evidence="3" type="primary">fdhD</name>
    <name evidence="3" type="ORF">HYY65_00540</name>
</gene>
<dbReference type="SUPFAM" id="SSF53927">
    <property type="entry name" value="Cytidine deaminase-like"/>
    <property type="match status" value="1"/>
</dbReference>
<dbReference type="Gene3D" id="3.10.20.10">
    <property type="match status" value="1"/>
</dbReference>
<dbReference type="Pfam" id="PF02634">
    <property type="entry name" value="FdhD-NarQ"/>
    <property type="match status" value="1"/>
</dbReference>
<sequence length="239" mass="26803">MGFYQFRGENREWTDREVVGERPLTINVNGKELVRFLCTPEKLTYLVERPLTINVNGKELVRFLCTPEKLTYLVVGFLYYEGIIQGIEDLLMVRVCEEDGVADVQIEGELCLPEKKAITSGCGGGVTYNIDFSAQSLENVACEVTPEQLFDRMADLYEHAVKYKETRGIHTSALATPDALLAYAEDVGRHNTLDKLMGESLLRRFSGRAKILLSSGRISSEMLLKAAKMRVPIVVSRTS</sequence>
<dbReference type="GO" id="GO:0016783">
    <property type="term" value="F:sulfurtransferase activity"/>
    <property type="evidence" value="ECO:0007669"/>
    <property type="project" value="InterPro"/>
</dbReference>
<dbReference type="GO" id="GO:0006777">
    <property type="term" value="P:Mo-molybdopterin cofactor biosynthetic process"/>
    <property type="evidence" value="ECO:0007669"/>
    <property type="project" value="UniProtKB-KW"/>
</dbReference>